<evidence type="ECO:0000259" key="1">
    <source>
        <dbReference type="Pfam" id="PF13468"/>
    </source>
</evidence>
<dbReference type="RefSeq" id="WP_005370678.1">
    <property type="nucleotide sequence ID" value="NZ_CM001475.1"/>
</dbReference>
<dbReference type="AlphaFoldDB" id="H8GIP7"/>
<accession>H8GIP7</accession>
<feature type="domain" description="Glyoxalase-like" evidence="1">
    <location>
        <begin position="6"/>
        <end position="178"/>
    </location>
</feature>
<dbReference type="eggNOG" id="COG0346">
    <property type="taxonomic scope" value="Bacteria"/>
</dbReference>
<name>H8GIP7_METAL</name>
<dbReference type="Pfam" id="PF13468">
    <property type="entry name" value="Glyoxalase_3"/>
    <property type="match status" value="1"/>
</dbReference>
<evidence type="ECO:0000313" key="2">
    <source>
        <dbReference type="EMBL" id="EIC29074.1"/>
    </source>
</evidence>
<organism evidence="2 3">
    <name type="scientific">Methylomicrobium album BG8</name>
    <dbReference type="NCBI Taxonomy" id="686340"/>
    <lineage>
        <taxon>Bacteria</taxon>
        <taxon>Pseudomonadati</taxon>
        <taxon>Pseudomonadota</taxon>
        <taxon>Gammaproteobacteria</taxon>
        <taxon>Methylococcales</taxon>
        <taxon>Methylococcaceae</taxon>
        <taxon>Methylomicrobium</taxon>
    </lineage>
</organism>
<evidence type="ECO:0000313" key="3">
    <source>
        <dbReference type="Proteomes" id="UP000005090"/>
    </source>
</evidence>
<protein>
    <recommendedName>
        <fullName evidence="1">Glyoxalase-like domain-containing protein</fullName>
    </recommendedName>
</protein>
<dbReference type="Gene3D" id="3.10.180.10">
    <property type="entry name" value="2,3-Dihydroxybiphenyl 1,2-Dioxygenase, domain 1"/>
    <property type="match status" value="1"/>
</dbReference>
<reference evidence="2 3" key="1">
    <citation type="journal article" date="2013" name="Genome Announc.">
        <title>Genome Sequence of the Obligate Gammaproteobacterial Methanotroph Methylomicrobium album Strain BG8.</title>
        <authorList>
            <person name="Kits K.D."/>
            <person name="Kalyuzhnaya M.G."/>
            <person name="Klotz M.G."/>
            <person name="Jetten M.S."/>
            <person name="Op den Camp H.J."/>
            <person name="Vuilleumier S."/>
            <person name="Bringel F."/>
            <person name="Dispirito A.A."/>
            <person name="Murrell J.C."/>
            <person name="Bruce D."/>
            <person name="Cheng J.F."/>
            <person name="Copeland A."/>
            <person name="Goodwin L."/>
            <person name="Hauser L."/>
            <person name="Lajus A."/>
            <person name="Land M.L."/>
            <person name="Lapidus A."/>
            <person name="Lucas S."/>
            <person name="Medigue C."/>
            <person name="Pitluck S."/>
            <person name="Woyke T."/>
            <person name="Zeytun A."/>
            <person name="Stein L.Y."/>
        </authorList>
    </citation>
    <scope>NUCLEOTIDE SEQUENCE [LARGE SCALE GENOMIC DNA]</scope>
    <source>
        <strain evidence="2 3">BG8</strain>
    </source>
</reference>
<proteinExistence type="predicted"/>
<dbReference type="InterPro" id="IPR025870">
    <property type="entry name" value="Glyoxalase-like_dom"/>
</dbReference>
<dbReference type="EMBL" id="CM001475">
    <property type="protein sequence ID" value="EIC29074.1"/>
    <property type="molecule type" value="Genomic_DNA"/>
</dbReference>
<dbReference type="Proteomes" id="UP000005090">
    <property type="component" value="Chromosome"/>
</dbReference>
<dbReference type="HOGENOM" id="CLU_083550_0_0_6"/>
<dbReference type="InterPro" id="IPR029068">
    <property type="entry name" value="Glyas_Bleomycin-R_OHBP_Dase"/>
</dbReference>
<keyword evidence="3" id="KW-1185">Reference proteome</keyword>
<gene>
    <name evidence="2" type="ORF">Metal_1274</name>
</gene>
<sequence>MLRSYIDHIAVTAPSLETGEAYIRRTLGTSLETGGAHPRMGTHNRLLKLGEMRYLEVIAIDPAAPPPDRPRWFRLDAPDPARPARLAAWIARTNDIAAAAKASPFSLGGIEPMRRGSLNWLITLPADGGLPLQGVAPALIQWPEGIHPAAALPDSGCALVRLEGFHPEAGKVRRVLDAVGFEDDFRVFELEPGRPPYLVAHIRTPAGMRQLGGPDG</sequence>
<dbReference type="STRING" id="686340.Metal_1274"/>